<reference evidence="2" key="1">
    <citation type="submission" date="2015-12" db="EMBL/GenBank/DDBJ databases">
        <title>Update maize B73 reference genome by single molecule sequencing technologies.</title>
        <authorList>
            <consortium name="Maize Genome Sequencing Project"/>
            <person name="Ware D."/>
        </authorList>
    </citation>
    <scope>NUCLEOTIDE SEQUENCE</scope>
    <source>
        <tissue evidence="2">Seedling</tissue>
    </source>
</reference>
<protein>
    <submittedName>
        <fullName evidence="2">LAG1 longevity assurance homolog 2</fullName>
    </submittedName>
</protein>
<gene>
    <name evidence="2" type="ORF">ZEAMMB73_Zm00001d047854</name>
</gene>
<evidence type="ECO:0000313" key="2">
    <source>
        <dbReference type="EMBL" id="AQL07819.1"/>
    </source>
</evidence>
<dbReference type="Pfam" id="PF07727">
    <property type="entry name" value="RVT_2"/>
    <property type="match status" value="1"/>
</dbReference>
<organism evidence="2">
    <name type="scientific">Zea mays</name>
    <name type="common">Maize</name>
    <dbReference type="NCBI Taxonomy" id="4577"/>
    <lineage>
        <taxon>Eukaryota</taxon>
        <taxon>Viridiplantae</taxon>
        <taxon>Streptophyta</taxon>
        <taxon>Embryophyta</taxon>
        <taxon>Tracheophyta</taxon>
        <taxon>Spermatophyta</taxon>
        <taxon>Magnoliopsida</taxon>
        <taxon>Liliopsida</taxon>
        <taxon>Poales</taxon>
        <taxon>Poaceae</taxon>
        <taxon>PACMAD clade</taxon>
        <taxon>Panicoideae</taxon>
        <taxon>Andropogonodae</taxon>
        <taxon>Andropogoneae</taxon>
        <taxon>Tripsacinae</taxon>
        <taxon>Zea</taxon>
    </lineage>
</organism>
<dbReference type="AlphaFoldDB" id="A0A1D6PE36"/>
<proteinExistence type="predicted"/>
<name>A0A1D6PE36_MAIZE</name>
<feature type="domain" description="Reverse transcriptase Ty1/copia-type" evidence="1">
    <location>
        <begin position="2"/>
        <end position="107"/>
    </location>
</feature>
<sequence>MLTTLGFMECPFEHALYTRRTKEGVLMVRVYVYDLIITGSEQQQSNTFKSDMAAKFKMSDLSILTYYLGIDVRQGKHAIELSQGAYVRKLLKRAGLGNCNPTQVPIQEKIKLSKASSAEKVNATVGGLRYLTHTRPARHHVCRRVRE</sequence>
<accession>A0A1D6PE36</accession>
<dbReference type="InterPro" id="IPR013103">
    <property type="entry name" value="RVT_2"/>
</dbReference>
<evidence type="ECO:0000259" key="1">
    <source>
        <dbReference type="Pfam" id="PF07727"/>
    </source>
</evidence>
<dbReference type="EMBL" id="CM000785">
    <property type="protein sequence ID" value="AQL07819.1"/>
    <property type="molecule type" value="Genomic_DNA"/>
</dbReference>